<reference evidence="1 2" key="1">
    <citation type="submission" date="2020-08" db="EMBL/GenBank/DDBJ databases">
        <title>Genomic Encyclopedia of Type Strains, Phase IV (KMG-IV): sequencing the most valuable type-strain genomes for metagenomic binning, comparative biology and taxonomic classification.</title>
        <authorList>
            <person name="Goeker M."/>
        </authorList>
    </citation>
    <scope>NUCLEOTIDE SEQUENCE [LARGE SCALE GENOMIC DNA]</scope>
    <source>
        <strain evidence="1 2">DSM 27203</strain>
    </source>
</reference>
<accession>A0A840Z2L0</accession>
<proteinExistence type="predicted"/>
<evidence type="ECO:0000313" key="1">
    <source>
        <dbReference type="EMBL" id="MBB5720123.1"/>
    </source>
</evidence>
<evidence type="ECO:0000313" key="2">
    <source>
        <dbReference type="Proteomes" id="UP000554342"/>
    </source>
</evidence>
<dbReference type="RefSeq" id="WP_184005690.1">
    <property type="nucleotide sequence ID" value="NZ_BAABIF010000007.1"/>
</dbReference>
<comment type="caution">
    <text evidence="1">The sequence shown here is derived from an EMBL/GenBank/DDBJ whole genome shotgun (WGS) entry which is preliminary data.</text>
</comment>
<protein>
    <recommendedName>
        <fullName evidence="3">CopG family transcriptional regulator</fullName>
    </recommendedName>
</protein>
<gene>
    <name evidence="1" type="ORF">FHR23_003085</name>
</gene>
<evidence type="ECO:0008006" key="3">
    <source>
        <dbReference type="Google" id="ProtNLM"/>
    </source>
</evidence>
<dbReference type="Proteomes" id="UP000554342">
    <property type="component" value="Unassembled WGS sequence"/>
</dbReference>
<dbReference type="AlphaFoldDB" id="A0A840Z2L0"/>
<keyword evidence="2" id="KW-1185">Reference proteome</keyword>
<organism evidence="1 2">
    <name type="scientific">Stakelama sediminis</name>
    <dbReference type="NCBI Taxonomy" id="463200"/>
    <lineage>
        <taxon>Bacteria</taxon>
        <taxon>Pseudomonadati</taxon>
        <taxon>Pseudomonadota</taxon>
        <taxon>Alphaproteobacteria</taxon>
        <taxon>Sphingomonadales</taxon>
        <taxon>Sphingomonadaceae</taxon>
        <taxon>Stakelama</taxon>
    </lineage>
</organism>
<sequence>MSKGNRIKHTFRLPPDLSRQLADYAGRKRVSQASVVEAAVASFLSPDGSERMEAAFSRRLDRISRQLDKLDYHVEVGNEAVALFVRFWLGVTPSMPDEVTVAAKAAGEQRFEHFVEALARRFEIGQRLSNFDEKVR</sequence>
<name>A0A840Z2L0_9SPHN</name>
<dbReference type="EMBL" id="JACIJI010000009">
    <property type="protein sequence ID" value="MBB5720123.1"/>
    <property type="molecule type" value="Genomic_DNA"/>
</dbReference>